<evidence type="ECO:0000256" key="1">
    <source>
        <dbReference type="ARBA" id="ARBA00022723"/>
    </source>
</evidence>
<dbReference type="SMART" id="SM00493">
    <property type="entry name" value="TOPRIM"/>
    <property type="match status" value="1"/>
</dbReference>
<dbReference type="EMBL" id="DPPF01000049">
    <property type="protein sequence ID" value="HCW92501.1"/>
    <property type="molecule type" value="Genomic_DNA"/>
</dbReference>
<dbReference type="PROSITE" id="PS50880">
    <property type="entry name" value="TOPRIM"/>
    <property type="match status" value="1"/>
</dbReference>
<dbReference type="GO" id="GO:0006281">
    <property type="term" value="P:DNA repair"/>
    <property type="evidence" value="ECO:0007669"/>
    <property type="project" value="UniProtKB-UniRule"/>
</dbReference>
<keyword evidence="5 7" id="KW-0233">DNA recombination</keyword>
<feature type="zinc finger region" description="C4-type" evidence="7">
    <location>
        <begin position="57"/>
        <end position="72"/>
    </location>
</feature>
<keyword evidence="6 7" id="KW-0234">DNA repair</keyword>
<keyword evidence="1 7" id="KW-0479">Metal-binding</keyword>
<dbReference type="AlphaFoldDB" id="A0A3D5Q9H3"/>
<dbReference type="OMA" id="DVMAIEN"/>
<organism evidence="9 10">
    <name type="scientific">Flexistipes sinusarabici</name>
    <dbReference type="NCBI Taxonomy" id="2352"/>
    <lineage>
        <taxon>Bacteria</taxon>
        <taxon>Pseudomonadati</taxon>
        <taxon>Deferribacterota</taxon>
        <taxon>Deferribacteres</taxon>
        <taxon>Deferribacterales</taxon>
        <taxon>Flexistipitaceae</taxon>
        <taxon>Flexistipes</taxon>
    </lineage>
</organism>
<sequence>MLKIKSFDKCVFELGKLPGIGRKTALRLAMYIMKMNERDVKELADSIVDLKQNIKFCKECGGLSDGELCSICADSYRDKRVVCVVEEPKDIFIIESSGRYKGVYHVLGGKIAPLDGIGPDELNLQRLIDLACENKVDEVIIATNPDIEGETTATYVYKLLKDFDVKMTRIASGVPTGGLLEFSDDITILKAIENRREMY</sequence>
<dbReference type="HAMAP" id="MF_00017">
    <property type="entry name" value="RecR"/>
    <property type="match status" value="1"/>
</dbReference>
<evidence type="ECO:0000313" key="9">
    <source>
        <dbReference type="EMBL" id="HCW92501.1"/>
    </source>
</evidence>
<keyword evidence="3 7" id="KW-0863">Zinc-finger</keyword>
<dbReference type="PANTHER" id="PTHR30446">
    <property type="entry name" value="RECOMBINATION PROTEIN RECR"/>
    <property type="match status" value="1"/>
</dbReference>
<evidence type="ECO:0000256" key="4">
    <source>
        <dbReference type="ARBA" id="ARBA00022833"/>
    </source>
</evidence>
<evidence type="ECO:0000256" key="7">
    <source>
        <dbReference type="HAMAP-Rule" id="MF_00017"/>
    </source>
</evidence>
<evidence type="ECO:0000256" key="5">
    <source>
        <dbReference type="ARBA" id="ARBA00023172"/>
    </source>
</evidence>
<dbReference type="NCBIfam" id="TIGR00615">
    <property type="entry name" value="recR"/>
    <property type="match status" value="1"/>
</dbReference>
<protein>
    <recommendedName>
        <fullName evidence="7">Recombination protein RecR</fullName>
    </recommendedName>
</protein>
<proteinExistence type="inferred from homology"/>
<dbReference type="GO" id="GO:0008270">
    <property type="term" value="F:zinc ion binding"/>
    <property type="evidence" value="ECO:0007669"/>
    <property type="project" value="UniProtKB-KW"/>
</dbReference>
<dbReference type="InterPro" id="IPR034137">
    <property type="entry name" value="TOPRIM_RecR"/>
</dbReference>
<dbReference type="PANTHER" id="PTHR30446:SF0">
    <property type="entry name" value="RECOMBINATION PROTEIN RECR"/>
    <property type="match status" value="1"/>
</dbReference>
<dbReference type="Gene3D" id="1.10.8.420">
    <property type="entry name" value="RecR Domain 1"/>
    <property type="match status" value="1"/>
</dbReference>
<dbReference type="Gene3D" id="3.30.60.80">
    <property type="match status" value="1"/>
</dbReference>
<dbReference type="CDD" id="cd01025">
    <property type="entry name" value="TOPRIM_recR"/>
    <property type="match status" value="1"/>
</dbReference>
<feature type="domain" description="Toprim" evidence="8">
    <location>
        <begin position="80"/>
        <end position="175"/>
    </location>
</feature>
<keyword evidence="2 7" id="KW-0227">DNA damage</keyword>
<dbReference type="Gene3D" id="6.10.250.240">
    <property type="match status" value="1"/>
</dbReference>
<dbReference type="Pfam" id="PF02132">
    <property type="entry name" value="RecR_ZnF"/>
    <property type="match status" value="1"/>
</dbReference>
<dbReference type="Proteomes" id="UP000262325">
    <property type="component" value="Unassembled WGS sequence"/>
</dbReference>
<evidence type="ECO:0000256" key="2">
    <source>
        <dbReference type="ARBA" id="ARBA00022763"/>
    </source>
</evidence>
<comment type="function">
    <text evidence="7">May play a role in DNA repair. It seems to be involved in an RecBC-independent recombinational process of DNA repair. It may act with RecF and RecO.</text>
</comment>
<dbReference type="PROSITE" id="PS01300">
    <property type="entry name" value="RECR"/>
    <property type="match status" value="1"/>
</dbReference>
<accession>A0A3D5Q9H3</accession>
<dbReference type="GO" id="GO:0006310">
    <property type="term" value="P:DNA recombination"/>
    <property type="evidence" value="ECO:0007669"/>
    <property type="project" value="UniProtKB-UniRule"/>
</dbReference>
<keyword evidence="4 7" id="KW-0862">Zinc</keyword>
<evidence type="ECO:0000256" key="3">
    <source>
        <dbReference type="ARBA" id="ARBA00022771"/>
    </source>
</evidence>
<dbReference type="RefSeq" id="WP_013885494.1">
    <property type="nucleotide sequence ID" value="NZ_JAAZVV010000136.1"/>
</dbReference>
<dbReference type="SUPFAM" id="SSF111304">
    <property type="entry name" value="Recombination protein RecR"/>
    <property type="match status" value="1"/>
</dbReference>
<reference evidence="9 10" key="1">
    <citation type="journal article" date="2018" name="Nat. Biotechnol.">
        <title>A standardized bacterial taxonomy based on genome phylogeny substantially revises the tree of life.</title>
        <authorList>
            <person name="Parks D.H."/>
            <person name="Chuvochina M."/>
            <person name="Waite D.W."/>
            <person name="Rinke C."/>
            <person name="Skarshewski A."/>
            <person name="Chaumeil P.A."/>
            <person name="Hugenholtz P."/>
        </authorList>
    </citation>
    <scope>NUCLEOTIDE SEQUENCE [LARGE SCALE GENOMIC DNA]</scope>
    <source>
        <strain evidence="9">UBA8672</strain>
    </source>
</reference>
<dbReference type="GO" id="GO:0003677">
    <property type="term" value="F:DNA binding"/>
    <property type="evidence" value="ECO:0007669"/>
    <property type="project" value="UniProtKB-UniRule"/>
</dbReference>
<name>A0A3D5Q9H3_FLESI</name>
<dbReference type="InterPro" id="IPR006171">
    <property type="entry name" value="TOPRIM_dom"/>
</dbReference>
<comment type="similarity">
    <text evidence="7">Belongs to the RecR family.</text>
</comment>
<dbReference type="InterPro" id="IPR000093">
    <property type="entry name" value="DNA_Rcmb_RecR"/>
</dbReference>
<dbReference type="InterPro" id="IPR015967">
    <property type="entry name" value="Rcmb_RecR_Znf"/>
</dbReference>
<dbReference type="Pfam" id="PF13662">
    <property type="entry name" value="Toprim_4"/>
    <property type="match status" value="1"/>
</dbReference>
<dbReference type="Pfam" id="PF21176">
    <property type="entry name" value="RecR_HhH"/>
    <property type="match status" value="1"/>
</dbReference>
<evidence type="ECO:0000313" key="10">
    <source>
        <dbReference type="Proteomes" id="UP000262325"/>
    </source>
</evidence>
<evidence type="ECO:0000256" key="6">
    <source>
        <dbReference type="ARBA" id="ARBA00023204"/>
    </source>
</evidence>
<evidence type="ECO:0000259" key="8">
    <source>
        <dbReference type="PROSITE" id="PS50880"/>
    </source>
</evidence>
<dbReference type="Pfam" id="PF21175">
    <property type="entry name" value="RecR_C"/>
    <property type="match status" value="1"/>
</dbReference>
<dbReference type="Gene3D" id="3.40.1360.10">
    <property type="match status" value="1"/>
</dbReference>
<dbReference type="InterPro" id="IPR023627">
    <property type="entry name" value="Rcmb_RecR"/>
</dbReference>
<comment type="caution">
    <text evidence="9">The sequence shown here is derived from an EMBL/GenBank/DDBJ whole genome shotgun (WGS) entry which is preliminary data.</text>
</comment>
<gene>
    <name evidence="7" type="primary">recR</name>
    <name evidence="9" type="ORF">DHM44_02345</name>
</gene>